<gene>
    <name evidence="2" type="ORF">BHU41_06395</name>
</gene>
<evidence type="ECO:0000259" key="1">
    <source>
        <dbReference type="PROSITE" id="PS50943"/>
    </source>
</evidence>
<protein>
    <submittedName>
        <fullName evidence="2">Transcriptional regulator</fullName>
    </submittedName>
</protein>
<evidence type="ECO:0000313" key="3">
    <source>
        <dbReference type="Proteomes" id="UP000231914"/>
    </source>
</evidence>
<dbReference type="RefSeq" id="WP_056940116.1">
    <property type="nucleotide sequence ID" value="NZ_MKXG01000023.1"/>
</dbReference>
<dbReference type="AlphaFoldDB" id="A0A2M9WPJ8"/>
<organism evidence="2 3">
    <name type="scientific">Lactobacillus crispatus</name>
    <dbReference type="NCBI Taxonomy" id="47770"/>
    <lineage>
        <taxon>Bacteria</taxon>
        <taxon>Bacillati</taxon>
        <taxon>Bacillota</taxon>
        <taxon>Bacilli</taxon>
        <taxon>Lactobacillales</taxon>
        <taxon>Lactobacillaceae</taxon>
        <taxon>Lactobacillus</taxon>
    </lineage>
</organism>
<feature type="domain" description="HTH cro/C1-type" evidence="1">
    <location>
        <begin position="8"/>
        <end position="59"/>
    </location>
</feature>
<evidence type="ECO:0000313" key="2">
    <source>
        <dbReference type="EMBL" id="PJZ17337.1"/>
    </source>
</evidence>
<proteinExistence type="predicted"/>
<dbReference type="Proteomes" id="UP000231914">
    <property type="component" value="Unassembled WGS sequence"/>
</dbReference>
<dbReference type="GO" id="GO:0003677">
    <property type="term" value="F:DNA binding"/>
    <property type="evidence" value="ECO:0007669"/>
    <property type="project" value="InterPro"/>
</dbReference>
<reference evidence="2 3" key="1">
    <citation type="submission" date="2016-10" db="EMBL/GenBank/DDBJ databases">
        <title>WGS of isloates from the oral cavity of healthy individuals.</title>
        <authorList>
            <person name="Sharma S."/>
            <person name="Pal V.K."/>
            <person name="Patil P.B."/>
            <person name="Korpole S."/>
            <person name="Grover V."/>
        </authorList>
    </citation>
    <scope>NUCLEOTIDE SEQUENCE [LARGE SCALE GENOMIC DNA]</scope>
    <source>
        <strain evidence="2 3">DISK12</strain>
    </source>
</reference>
<comment type="caution">
    <text evidence="2">The sequence shown here is derived from an EMBL/GenBank/DDBJ whole genome shotgun (WGS) entry which is preliminary data.</text>
</comment>
<dbReference type="Gene3D" id="1.10.260.40">
    <property type="entry name" value="lambda repressor-like DNA-binding domains"/>
    <property type="match status" value="1"/>
</dbReference>
<name>A0A2M9WPJ8_9LACO</name>
<dbReference type="PROSITE" id="PS50943">
    <property type="entry name" value="HTH_CROC1"/>
    <property type="match status" value="1"/>
</dbReference>
<dbReference type="SUPFAM" id="SSF47413">
    <property type="entry name" value="lambda repressor-like DNA-binding domains"/>
    <property type="match status" value="1"/>
</dbReference>
<dbReference type="InterPro" id="IPR001387">
    <property type="entry name" value="Cro/C1-type_HTH"/>
</dbReference>
<sequence length="114" mass="12816">MIEFERTKKLAKNKKMSLREVNDKAKLGTNSIYKWKSNKPGSDALAAVAKVLSTTTDYLKGLTDDPSLPTDDSFSLDDDKPVMYHGYTVPDKYLDMIRGLMDADIKEGKADKHE</sequence>
<dbReference type="EMBL" id="MKXG01000023">
    <property type="protein sequence ID" value="PJZ17337.1"/>
    <property type="molecule type" value="Genomic_DNA"/>
</dbReference>
<dbReference type="InterPro" id="IPR010982">
    <property type="entry name" value="Lambda_DNA-bd_dom_sf"/>
</dbReference>
<accession>A0A2M9WPJ8</accession>